<evidence type="ECO:0000259" key="1">
    <source>
        <dbReference type="Pfam" id="PF11738"/>
    </source>
</evidence>
<dbReference type="EMBL" id="PRDK01000009">
    <property type="protein sequence ID" value="MBE8715059.1"/>
    <property type="molecule type" value="Genomic_DNA"/>
</dbReference>
<protein>
    <submittedName>
        <fullName evidence="3">DUF3298 domain-containing protein</fullName>
    </submittedName>
</protein>
<dbReference type="Proteomes" id="UP000616201">
    <property type="component" value="Unassembled WGS sequence"/>
</dbReference>
<feature type="domain" description="DUF3298" evidence="1">
    <location>
        <begin position="182"/>
        <end position="254"/>
    </location>
</feature>
<dbReference type="Gene3D" id="3.90.640.20">
    <property type="entry name" value="Heat-shock cognate protein, ATPase"/>
    <property type="match status" value="1"/>
</dbReference>
<dbReference type="AlphaFoldDB" id="A0A928V1R3"/>
<keyword evidence="4" id="KW-1185">Reference proteome</keyword>
<dbReference type="Pfam" id="PF13739">
    <property type="entry name" value="PdaC"/>
    <property type="match status" value="1"/>
</dbReference>
<name>A0A928V1R3_9SPHI</name>
<sequence>MIRYAFLISMVCLFYSCQQPAKQKEVEEENEPKQAAVQKSDTAKYSMMEFKRISPYFQQNEEQLDTTYFEVFYPKFENPVVDSFVQKNLLVDGESTLDEASDSFLSGYNEFVEDNDDRISKATWFKKINLKIHVNSPKVISISNFTYEFTGGAHGNYYSLWTNYDPINNEKIELKSIIPDYKRKELVKIAEKHFRMLEKLSDTASYSDQYFFDNHQFALTENFGLLKDSIIFYYNPYEIKSYADGPTELKIPYDSIKDLFNAKGLNYIKSIAN</sequence>
<dbReference type="PROSITE" id="PS51257">
    <property type="entry name" value="PROKAR_LIPOPROTEIN"/>
    <property type="match status" value="1"/>
</dbReference>
<feature type="domain" description="Deacetylase PdaC" evidence="2">
    <location>
        <begin position="63"/>
        <end position="157"/>
    </location>
</feature>
<dbReference type="InterPro" id="IPR037126">
    <property type="entry name" value="PdaC/RsiV-like_sf"/>
</dbReference>
<evidence type="ECO:0000313" key="4">
    <source>
        <dbReference type="Proteomes" id="UP000616201"/>
    </source>
</evidence>
<dbReference type="RefSeq" id="WP_196936913.1">
    <property type="nucleotide sequence ID" value="NZ_MU158698.1"/>
</dbReference>
<dbReference type="Gene3D" id="3.30.565.40">
    <property type="entry name" value="Fervidobacterium nodosum Rt17-B1 like"/>
    <property type="match status" value="1"/>
</dbReference>
<dbReference type="InterPro" id="IPR021729">
    <property type="entry name" value="DUF3298"/>
</dbReference>
<dbReference type="Pfam" id="PF11738">
    <property type="entry name" value="DUF3298"/>
    <property type="match status" value="1"/>
</dbReference>
<accession>A0A928V1R3</accession>
<gene>
    <name evidence="3" type="ORF">C4F49_15350</name>
</gene>
<comment type="caution">
    <text evidence="3">The sequence shown here is derived from an EMBL/GenBank/DDBJ whole genome shotgun (WGS) entry which is preliminary data.</text>
</comment>
<organism evidence="3 4">
    <name type="scientific">Sphingobacterium hungaricum</name>
    <dbReference type="NCBI Taxonomy" id="2082723"/>
    <lineage>
        <taxon>Bacteria</taxon>
        <taxon>Pseudomonadati</taxon>
        <taxon>Bacteroidota</taxon>
        <taxon>Sphingobacteriia</taxon>
        <taxon>Sphingobacteriales</taxon>
        <taxon>Sphingobacteriaceae</taxon>
        <taxon>Sphingobacterium</taxon>
    </lineage>
</organism>
<reference evidence="3" key="1">
    <citation type="submission" date="2018-02" db="EMBL/GenBank/DDBJ databases">
        <authorList>
            <person name="Vasarhelyi B.M."/>
            <person name="Deshmukh S."/>
            <person name="Balint B."/>
            <person name="Kukolya J."/>
        </authorList>
    </citation>
    <scope>NUCLEOTIDE SEQUENCE</scope>
    <source>
        <strain evidence="3">KB22</strain>
    </source>
</reference>
<proteinExistence type="predicted"/>
<evidence type="ECO:0000313" key="3">
    <source>
        <dbReference type="EMBL" id="MBE8715059.1"/>
    </source>
</evidence>
<dbReference type="InterPro" id="IPR025303">
    <property type="entry name" value="PdaC"/>
</dbReference>
<evidence type="ECO:0000259" key="2">
    <source>
        <dbReference type="Pfam" id="PF13739"/>
    </source>
</evidence>